<reference evidence="2" key="1">
    <citation type="submission" date="2022-09" db="EMBL/GenBank/DDBJ databases">
        <title>Complete Genomes of Fervidibacillus albus and Fervidibacillus halotolerans isolated from tidal flat sediments.</title>
        <authorList>
            <person name="Kwon K.K."/>
            <person name="Yang S.-H."/>
            <person name="Park M.J."/>
            <person name="Oh H.-M."/>
        </authorList>
    </citation>
    <scope>NUCLEOTIDE SEQUENCE</scope>
    <source>
        <strain evidence="2">MEBiC13591</strain>
    </source>
</reference>
<organism evidence="2 3">
    <name type="scientific">Fervidibacillus albus</name>
    <dbReference type="NCBI Taxonomy" id="2980026"/>
    <lineage>
        <taxon>Bacteria</taxon>
        <taxon>Bacillati</taxon>
        <taxon>Bacillota</taxon>
        <taxon>Bacilli</taxon>
        <taxon>Bacillales</taxon>
        <taxon>Bacillaceae</taxon>
        <taxon>Fervidibacillus</taxon>
    </lineage>
</organism>
<dbReference type="SUPFAM" id="SSF117916">
    <property type="entry name" value="Fe-S cluster assembly (FSCA) domain-like"/>
    <property type="match status" value="1"/>
</dbReference>
<dbReference type="KEGG" id="faf:OE104_06985"/>
<dbReference type="InterPro" id="IPR002744">
    <property type="entry name" value="MIP18-like"/>
</dbReference>
<gene>
    <name evidence="2" type="ORF">OE104_06985</name>
</gene>
<dbReference type="Proteomes" id="UP001164718">
    <property type="component" value="Chromosome"/>
</dbReference>
<dbReference type="RefSeq" id="WP_275418859.1">
    <property type="nucleotide sequence ID" value="NZ_CP106878.1"/>
</dbReference>
<feature type="domain" description="MIP18 family-like" evidence="1">
    <location>
        <begin position="6"/>
        <end position="77"/>
    </location>
</feature>
<evidence type="ECO:0000313" key="3">
    <source>
        <dbReference type="Proteomes" id="UP001164718"/>
    </source>
</evidence>
<sequence>MNMIEKLYEELKYVFEPELAVNIVDLGLVNRIDIADDHSVTVTMNVLKNTQKADMDCLVKGIQYALHSVDGVEAVHVNIVSNPPWTPERMNGEMKKQLIG</sequence>
<protein>
    <submittedName>
        <fullName evidence="2">Iron-sulfur cluster assembly protein</fullName>
    </submittedName>
</protein>
<evidence type="ECO:0000313" key="2">
    <source>
        <dbReference type="EMBL" id="WAA11042.1"/>
    </source>
</evidence>
<keyword evidence="3" id="KW-1185">Reference proteome</keyword>
<evidence type="ECO:0000259" key="1">
    <source>
        <dbReference type="Pfam" id="PF01883"/>
    </source>
</evidence>
<accession>A0A9E8RYV0</accession>
<dbReference type="PANTHER" id="PTHR42831">
    <property type="entry name" value="FE-S PROTEIN MATURATION AUXILIARY FACTOR YITW"/>
    <property type="match status" value="1"/>
</dbReference>
<proteinExistence type="predicted"/>
<dbReference type="AlphaFoldDB" id="A0A9E8RYV0"/>
<dbReference type="InterPro" id="IPR052339">
    <property type="entry name" value="Fe-S_Maturation_MIP18"/>
</dbReference>
<dbReference type="Gene3D" id="3.30.300.130">
    <property type="entry name" value="Fe-S cluster assembly (FSCA)"/>
    <property type="match status" value="1"/>
</dbReference>
<name>A0A9E8RYV0_9BACI</name>
<dbReference type="Pfam" id="PF01883">
    <property type="entry name" value="FeS_assembly_P"/>
    <property type="match status" value="1"/>
</dbReference>
<dbReference type="PANTHER" id="PTHR42831:SF1">
    <property type="entry name" value="FE-S PROTEIN MATURATION AUXILIARY FACTOR YITW"/>
    <property type="match status" value="1"/>
</dbReference>
<dbReference type="EMBL" id="CP106878">
    <property type="protein sequence ID" value="WAA11042.1"/>
    <property type="molecule type" value="Genomic_DNA"/>
</dbReference>
<dbReference type="InterPro" id="IPR034904">
    <property type="entry name" value="FSCA_dom_sf"/>
</dbReference>